<keyword evidence="3" id="KW-1185">Reference proteome</keyword>
<dbReference type="Proteomes" id="UP000694865">
    <property type="component" value="Unplaced"/>
</dbReference>
<proteinExistence type="predicted"/>
<dbReference type="InterPro" id="IPR017853">
    <property type="entry name" value="GH"/>
</dbReference>
<protein>
    <submittedName>
        <fullName evidence="4">Glycogen debranching enzyme-like</fullName>
    </submittedName>
</protein>
<dbReference type="RefSeq" id="XP_006814389.1">
    <property type="nucleotide sequence ID" value="XM_006814326.1"/>
</dbReference>
<organism evidence="3 4">
    <name type="scientific">Saccoglossus kowalevskii</name>
    <name type="common">Acorn worm</name>
    <dbReference type="NCBI Taxonomy" id="10224"/>
    <lineage>
        <taxon>Eukaryota</taxon>
        <taxon>Metazoa</taxon>
        <taxon>Hemichordata</taxon>
        <taxon>Enteropneusta</taxon>
        <taxon>Harrimaniidae</taxon>
        <taxon>Saccoglossus</taxon>
    </lineage>
</organism>
<dbReference type="PANTHER" id="PTHR10569:SF2">
    <property type="entry name" value="GLYCOGEN DEBRANCHING ENZYME"/>
    <property type="match status" value="1"/>
</dbReference>
<sequence length="431" mass="49789">MADQVRRLQLNDREHLDSTLFRLQKGWKLHFILGPSLQHRKVRVFCNHPPSTDKKFDRGEYYELAWQSHSKSKCDQSDSFCEVNLQSAGSFQYFFDYDKSLMKQGSGFFVVDPTLKIGPENEILPLDCICLQTVLAKSLGPFPQWEQRLQVGRETYYNVLHFTPLQELGASESSYSLRNQDQLNPVFNNDGKKITYQDVGDFVTKLNMEWHMLSITDVVWNHSSFDSPWIHKHPECSYNMVNSPHLKPAYLLDRILWHFTLDVIAGKWEHKGVPKVINHDNHLQAIRSVLLCDVLPQYKLSEFVQVNVDESVKQFRQLAAANAPTDEPSDVKVEIIQDCKYRRLCSTVDFDKALKVFNQKRKEAETEEERLDLCCSDFRNKLYELNGVADYGILEDIKHAINNVICGASYHFTQPDGPKYGAVSKTHPLVP</sequence>
<feature type="non-terminal residue" evidence="4">
    <location>
        <position position="431"/>
    </location>
</feature>
<feature type="domain" description="Eukaryotic glycogen debranching enzyme N-terminal" evidence="1">
    <location>
        <begin position="29"/>
        <end position="118"/>
    </location>
</feature>
<dbReference type="Pfam" id="PF14701">
    <property type="entry name" value="hDGE_amylase"/>
    <property type="match status" value="1"/>
</dbReference>
<dbReference type="InterPro" id="IPR010401">
    <property type="entry name" value="AGL/Gdb1"/>
</dbReference>
<reference evidence="4" key="1">
    <citation type="submission" date="2025-08" db="UniProtKB">
        <authorList>
            <consortium name="RefSeq"/>
        </authorList>
    </citation>
    <scope>IDENTIFICATION</scope>
    <source>
        <tissue evidence="4">Testes</tissue>
    </source>
</reference>
<dbReference type="GeneID" id="102807755"/>
<dbReference type="PANTHER" id="PTHR10569">
    <property type="entry name" value="GLYCOGEN DEBRANCHING ENZYME"/>
    <property type="match status" value="1"/>
</dbReference>
<name>A0ABM0M2Z8_SACKO</name>
<evidence type="ECO:0000313" key="4">
    <source>
        <dbReference type="RefSeq" id="XP_006814389.1"/>
    </source>
</evidence>
<gene>
    <name evidence="4" type="primary">LOC102807755</name>
</gene>
<evidence type="ECO:0000259" key="2">
    <source>
        <dbReference type="Pfam" id="PF14701"/>
    </source>
</evidence>
<dbReference type="SUPFAM" id="SSF51445">
    <property type="entry name" value="(Trans)glycosidases"/>
    <property type="match status" value="1"/>
</dbReference>
<evidence type="ECO:0000313" key="3">
    <source>
        <dbReference type="Proteomes" id="UP000694865"/>
    </source>
</evidence>
<evidence type="ECO:0000259" key="1">
    <source>
        <dbReference type="Pfam" id="PF14699"/>
    </source>
</evidence>
<dbReference type="Pfam" id="PF14699">
    <property type="entry name" value="hGDE_N"/>
    <property type="match status" value="1"/>
</dbReference>
<dbReference type="Gene3D" id="3.20.20.80">
    <property type="entry name" value="Glycosidases"/>
    <property type="match status" value="1"/>
</dbReference>
<dbReference type="InterPro" id="IPR029436">
    <property type="entry name" value="AGL_euk_N"/>
</dbReference>
<dbReference type="InterPro" id="IPR032792">
    <property type="entry name" value="AGL_glucanoTrfase"/>
</dbReference>
<feature type="domain" description="Glycogen debranching enzyme glucanotransferase" evidence="2">
    <location>
        <begin position="123"/>
        <end position="430"/>
    </location>
</feature>
<accession>A0ABM0M2Z8</accession>